<keyword evidence="2" id="KW-1134">Transmembrane beta strand</keyword>
<feature type="coiled-coil region" evidence="3">
    <location>
        <begin position="363"/>
        <end position="390"/>
    </location>
</feature>
<dbReference type="SUPFAM" id="SSF56954">
    <property type="entry name" value="Outer membrane efflux proteins (OEP)"/>
    <property type="match status" value="1"/>
</dbReference>
<gene>
    <name evidence="4" type="primary">oprM</name>
    <name evidence="4" type="ORF">GTOL_12967</name>
</gene>
<comment type="similarity">
    <text evidence="1 2">Belongs to the outer membrane factor (OMF) (TC 1.B.17) family.</text>
</comment>
<dbReference type="GO" id="GO:0015562">
    <property type="term" value="F:efflux transmembrane transporter activity"/>
    <property type="evidence" value="ECO:0007669"/>
    <property type="project" value="InterPro"/>
</dbReference>
<dbReference type="InterPro" id="IPR010131">
    <property type="entry name" value="MdtP/NodT-like"/>
</dbReference>
<keyword evidence="2" id="KW-0812">Transmembrane</keyword>
<keyword evidence="5" id="KW-1185">Reference proteome</keyword>
<protein>
    <submittedName>
        <fullName evidence="4">Outer membrane protein OprM</fullName>
    </submittedName>
</protein>
<evidence type="ECO:0000313" key="4">
    <source>
        <dbReference type="EMBL" id="CAG4885084.1"/>
    </source>
</evidence>
<dbReference type="GO" id="GO:0005886">
    <property type="term" value="C:plasma membrane"/>
    <property type="evidence" value="ECO:0007669"/>
    <property type="project" value="UniProtKB-SubCell"/>
</dbReference>
<keyword evidence="3" id="KW-0175">Coiled coil</keyword>
<keyword evidence="2" id="KW-0472">Membrane</keyword>
<evidence type="ECO:0000256" key="2">
    <source>
        <dbReference type="RuleBase" id="RU362097"/>
    </source>
</evidence>
<dbReference type="Gene3D" id="1.20.1600.10">
    <property type="entry name" value="Outer membrane efflux proteins (OEP)"/>
    <property type="match status" value="1"/>
</dbReference>
<organism evidence="4 5">
    <name type="scientific">Georgfuchsia toluolica</name>
    <dbReference type="NCBI Taxonomy" id="424218"/>
    <lineage>
        <taxon>Bacteria</taxon>
        <taxon>Pseudomonadati</taxon>
        <taxon>Pseudomonadota</taxon>
        <taxon>Betaproteobacteria</taxon>
        <taxon>Nitrosomonadales</taxon>
        <taxon>Sterolibacteriaceae</taxon>
        <taxon>Georgfuchsia</taxon>
    </lineage>
</organism>
<dbReference type="NCBIfam" id="TIGR01845">
    <property type="entry name" value="outer_NodT"/>
    <property type="match status" value="1"/>
</dbReference>
<dbReference type="RefSeq" id="WP_246591000.1">
    <property type="nucleotide sequence ID" value="NZ_CAJQUM010000001.1"/>
</dbReference>
<keyword evidence="2" id="KW-0564">Palmitate</keyword>
<dbReference type="Pfam" id="PF02321">
    <property type="entry name" value="OEP"/>
    <property type="match status" value="2"/>
</dbReference>
<evidence type="ECO:0000256" key="1">
    <source>
        <dbReference type="ARBA" id="ARBA00007613"/>
    </source>
</evidence>
<proteinExistence type="inferred from homology"/>
<dbReference type="EMBL" id="CAJQUM010000001">
    <property type="protein sequence ID" value="CAG4885084.1"/>
    <property type="molecule type" value="Genomic_DNA"/>
</dbReference>
<accession>A0A916J5T3</accession>
<dbReference type="PROSITE" id="PS51257">
    <property type="entry name" value="PROKAR_LIPOPROTEIN"/>
    <property type="match status" value="1"/>
</dbReference>
<dbReference type="PANTHER" id="PTHR30203">
    <property type="entry name" value="OUTER MEMBRANE CATION EFFLUX PROTEIN"/>
    <property type="match status" value="1"/>
</dbReference>
<reference evidence="4" key="1">
    <citation type="submission" date="2021-04" db="EMBL/GenBank/DDBJ databases">
        <authorList>
            <person name="Hornung B."/>
        </authorList>
    </citation>
    <scope>NUCLEOTIDE SEQUENCE</scope>
    <source>
        <strain evidence="4">G5G6</strain>
    </source>
</reference>
<dbReference type="AlphaFoldDB" id="A0A916J5T3"/>
<sequence>MNKQIAIALAAVLTGCSMLPDYQRPAPPVAQNWPASAAGTRQATATEWRTFFPDARLQTLIAAALEHNTDMRIAVARVDEARAQFGIARADRIPNINLAASRNAALTPGDLSPTGRPLNSQRYDVDLLMPAFELDFWGRVKSLSDAALASYLATEEARRAFRLSLISDVANAYLALLEFDERVGIARVTLRSREETRTLIGKRREVGLASDLDFLQADGAYETARADLANLLRSRAAADNALVLLTGKMPSELPHGRSLAEQGIVADLAAGLPAEVLLARPDVLAAEQKLIAAHANIAAARAAFLPRITLTATLGTASQALSGLFAAGSRAWSFQPVLGLPLFDAGRTAANVDLAEARQVIAVAEYEKTIQQAFREVADLLAAREQLAVQADALDTAAKTQAQRLKLADARYQNGISSYLEVLDAQRELFTAQQNAVQTRRQLLTAAAQLYQALGGGRNNLH</sequence>
<evidence type="ECO:0000256" key="3">
    <source>
        <dbReference type="SAM" id="Coils"/>
    </source>
</evidence>
<name>A0A916J5T3_9PROT</name>
<comment type="subcellular location">
    <subcellularLocation>
        <location evidence="2">Cell membrane</location>
        <topology evidence="2">Lipid-anchor</topology>
    </subcellularLocation>
</comment>
<evidence type="ECO:0000313" key="5">
    <source>
        <dbReference type="Proteomes" id="UP000742786"/>
    </source>
</evidence>
<dbReference type="Proteomes" id="UP000742786">
    <property type="component" value="Unassembled WGS sequence"/>
</dbReference>
<dbReference type="Gene3D" id="2.20.200.10">
    <property type="entry name" value="Outer membrane efflux proteins (OEP)"/>
    <property type="match status" value="1"/>
</dbReference>
<dbReference type="PANTHER" id="PTHR30203:SF32">
    <property type="entry name" value="CATION EFFLUX SYSTEM PROTEIN CUSC"/>
    <property type="match status" value="1"/>
</dbReference>
<keyword evidence="2" id="KW-0449">Lipoprotein</keyword>
<comment type="caution">
    <text evidence="4">The sequence shown here is derived from an EMBL/GenBank/DDBJ whole genome shotgun (WGS) entry which is preliminary data.</text>
</comment>
<dbReference type="InterPro" id="IPR003423">
    <property type="entry name" value="OMP_efflux"/>
</dbReference>